<accession>A0A1H0DIT6</accession>
<organism evidence="1 2">
    <name type="scientific">Acetanaerobacterium elongatum</name>
    <dbReference type="NCBI Taxonomy" id="258515"/>
    <lineage>
        <taxon>Bacteria</taxon>
        <taxon>Bacillati</taxon>
        <taxon>Bacillota</taxon>
        <taxon>Clostridia</taxon>
        <taxon>Eubacteriales</taxon>
        <taxon>Oscillospiraceae</taxon>
        <taxon>Acetanaerobacterium</taxon>
    </lineage>
</organism>
<protein>
    <submittedName>
        <fullName evidence="1">Stage II sporulation protein R</fullName>
    </submittedName>
</protein>
<dbReference type="OrthoDB" id="9793324at2"/>
<gene>
    <name evidence="1" type="ORF">SAMN05192585_1293</name>
</gene>
<keyword evidence="2" id="KW-1185">Reference proteome</keyword>
<sequence>MKKLELSIFIALLLTIAVGSFTGFAQRCEELSGKVLRLHVIANSDSTADQSIKLKVRDTILKESGTLLFNNPDKQNAKKRLSQNLEEIEVTANRMLAENGFDYQAQASIENKYFNTRVYDNVTLPAGYYDSLCIRLGKAQGKNWWCVVYPPMCLPAACEEAELAEVLNDDELHIVTDKGSYVVKFKLLELYEKLVGRKK</sequence>
<dbReference type="EMBL" id="FNID01000029">
    <property type="protein sequence ID" value="SDN70197.1"/>
    <property type="molecule type" value="Genomic_DNA"/>
</dbReference>
<dbReference type="STRING" id="258515.SAMN05192585_1293"/>
<name>A0A1H0DIT6_9FIRM</name>
<dbReference type="RefSeq" id="WP_092641737.1">
    <property type="nucleotide sequence ID" value="NZ_FNID01000029.1"/>
</dbReference>
<dbReference type="AlphaFoldDB" id="A0A1H0DIT6"/>
<dbReference type="InterPro" id="IPR014202">
    <property type="entry name" value="Spore_II_R"/>
</dbReference>
<evidence type="ECO:0000313" key="1">
    <source>
        <dbReference type="EMBL" id="SDN70197.1"/>
    </source>
</evidence>
<evidence type="ECO:0000313" key="2">
    <source>
        <dbReference type="Proteomes" id="UP000199182"/>
    </source>
</evidence>
<proteinExistence type="predicted"/>
<dbReference type="Pfam" id="PF09551">
    <property type="entry name" value="Spore_II_R"/>
    <property type="match status" value="1"/>
</dbReference>
<dbReference type="Proteomes" id="UP000199182">
    <property type="component" value="Unassembled WGS sequence"/>
</dbReference>
<reference evidence="1 2" key="1">
    <citation type="submission" date="2016-10" db="EMBL/GenBank/DDBJ databases">
        <authorList>
            <person name="de Groot N.N."/>
        </authorList>
    </citation>
    <scope>NUCLEOTIDE SEQUENCE [LARGE SCALE GENOMIC DNA]</scope>
    <source>
        <strain evidence="1 2">CGMCC 1.5012</strain>
    </source>
</reference>